<reference evidence="3" key="1">
    <citation type="submission" date="2012-09" db="EMBL/GenBank/DDBJ databases">
        <title>Genome sequencing and comparative transcriptomics of race 1 and race 4 of banana pathogen: Fusarium oxysporum f. sp. cubense.</title>
        <authorList>
            <person name="Fang X."/>
            <person name="Huang J."/>
        </authorList>
    </citation>
    <scope>NUCLEOTIDE SEQUENCE [LARGE SCALE GENOMIC DNA]</scope>
    <source>
        <strain evidence="3">race 4</strain>
    </source>
</reference>
<evidence type="ECO:0000313" key="3">
    <source>
        <dbReference type="Proteomes" id="UP000016929"/>
    </source>
</evidence>
<dbReference type="PANTHER" id="PTHR46599:SF3">
    <property type="entry name" value="PIGGYBAC TRANSPOSABLE ELEMENT-DERIVED PROTEIN 4"/>
    <property type="match status" value="1"/>
</dbReference>
<reference evidence="3" key="2">
    <citation type="journal article" date="2014" name="PLoS ONE">
        <title>Genome and Transcriptome Analysis of the Fungal Pathogen Fusarium oxysporum f. sp. cubense Causing Banana Vascular Wilt Disease.</title>
        <authorList>
            <person name="Guo L."/>
            <person name="Han L."/>
            <person name="Yang L."/>
            <person name="Zeng H."/>
            <person name="Fan D."/>
            <person name="Zhu Y."/>
            <person name="Feng Y."/>
            <person name="Wang G."/>
            <person name="Peng C."/>
            <person name="Jiang X."/>
            <person name="Zhou D."/>
            <person name="Ni P."/>
            <person name="Liang C."/>
            <person name="Liu L."/>
            <person name="Wang J."/>
            <person name="Mao C."/>
            <person name="Fang X."/>
            <person name="Peng M."/>
            <person name="Huang J."/>
        </authorList>
    </citation>
    <scope>NUCLEOTIDE SEQUENCE [LARGE SCALE GENOMIC DNA]</scope>
    <source>
        <strain evidence="3">race 4</strain>
    </source>
</reference>
<proteinExistence type="predicted"/>
<feature type="non-terminal residue" evidence="2">
    <location>
        <position position="1"/>
    </location>
</feature>
<organism evidence="2 3">
    <name type="scientific">Fusarium oxysporum f. sp. cubense (strain race 4)</name>
    <name type="common">Panama disease fungus</name>
    <dbReference type="NCBI Taxonomy" id="2502994"/>
    <lineage>
        <taxon>Eukaryota</taxon>
        <taxon>Fungi</taxon>
        <taxon>Dikarya</taxon>
        <taxon>Ascomycota</taxon>
        <taxon>Pezizomycotina</taxon>
        <taxon>Sordariomycetes</taxon>
        <taxon>Hypocreomycetidae</taxon>
        <taxon>Hypocreales</taxon>
        <taxon>Nectriaceae</taxon>
        <taxon>Fusarium</taxon>
        <taxon>Fusarium oxysporum species complex</taxon>
    </lineage>
</organism>
<evidence type="ECO:0000313" key="2">
    <source>
        <dbReference type="EMBL" id="EMT73705.1"/>
    </source>
</evidence>
<dbReference type="EMBL" id="KB726227">
    <property type="protein sequence ID" value="EMT73705.1"/>
    <property type="molecule type" value="Genomic_DNA"/>
</dbReference>
<dbReference type="Pfam" id="PF13843">
    <property type="entry name" value="DDE_Tnp_1_7"/>
    <property type="match status" value="1"/>
</dbReference>
<dbReference type="AlphaFoldDB" id="N1SBL5"/>
<gene>
    <name evidence="2" type="ORF">FOC4_g10002200</name>
</gene>
<protein>
    <submittedName>
        <fullName evidence="2">PiggyBac transposable element-derived protein 2</fullName>
    </submittedName>
</protein>
<feature type="domain" description="PiggyBac transposable element-derived protein" evidence="1">
    <location>
        <begin position="2"/>
        <end position="231"/>
    </location>
</feature>
<evidence type="ECO:0000259" key="1">
    <source>
        <dbReference type="Pfam" id="PF13843"/>
    </source>
</evidence>
<keyword evidence="3" id="KW-1185">Reference proteome</keyword>
<dbReference type="InterPro" id="IPR029526">
    <property type="entry name" value="PGBD"/>
</dbReference>
<dbReference type="PANTHER" id="PTHR46599">
    <property type="entry name" value="PIGGYBAC TRANSPOSABLE ELEMENT-DERIVED PROTEIN 4"/>
    <property type="match status" value="1"/>
</dbReference>
<dbReference type="HOGENOM" id="CLU_022617_4_0_1"/>
<accession>N1SBL5</accession>
<sequence length="245" mass="28283">IIPDNKFQLIHRHLRPFDHTQIDETAPLPRVFQGIEEWSDHIQAVSMQLFRPGPHLAVDECIIRYTGNSDSITTIKGKPDPVGFKIWVIAQMGFYVKWLWHIKEDEYGDNDDALNSTQAVVVGLTKTLPKSTYHVFVDNLFSSTPLFRNLRKQGYEATGTARTNSGIHKELVRDKNDDGKAKRMYEFNAVKVNQMAWKDNKLVLFSFTVFTGADDERVIRQKKPSSKKSEAKPIRRFFWVTKLSK</sequence>
<dbReference type="OrthoDB" id="5428673at2759"/>
<dbReference type="Proteomes" id="UP000016929">
    <property type="component" value="Unassembled WGS sequence"/>
</dbReference>
<name>N1SBL5_FUSC4</name>